<feature type="compositionally biased region" description="Basic and acidic residues" evidence="8">
    <location>
        <begin position="60"/>
        <end position="71"/>
    </location>
</feature>
<dbReference type="PANTHER" id="PTHR34982">
    <property type="entry name" value="YOP PROTEINS TRANSLOCATION PROTEIN L"/>
    <property type="match status" value="1"/>
</dbReference>
<organism evidence="10 11">
    <name type="scientific">Ramlibacter alkalitolerans</name>
    <dbReference type="NCBI Taxonomy" id="2039631"/>
    <lineage>
        <taxon>Bacteria</taxon>
        <taxon>Pseudomonadati</taxon>
        <taxon>Pseudomonadota</taxon>
        <taxon>Betaproteobacteria</taxon>
        <taxon>Burkholderiales</taxon>
        <taxon>Comamonadaceae</taxon>
        <taxon>Ramlibacter</taxon>
    </lineage>
</organism>
<feature type="region of interest" description="Disordered" evidence="8">
    <location>
        <begin position="52"/>
        <end position="71"/>
    </location>
</feature>
<comment type="caution">
    <text evidence="10">The sequence shown here is derived from an EMBL/GenBank/DDBJ whole genome shotgun (WGS) entry which is preliminary data.</text>
</comment>
<evidence type="ECO:0000256" key="1">
    <source>
        <dbReference type="ARBA" id="ARBA00003041"/>
    </source>
</evidence>
<keyword evidence="5" id="KW-1005">Bacterial flagellum biogenesis</keyword>
<reference evidence="10 11" key="1">
    <citation type="journal article" date="2017" name="Int. J. Syst. Evol. Microbiol.">
        <title>Ramlibacter alkalitolerans sp. nov., alkali-tolerant bacterium isolated from soil of ginseng.</title>
        <authorList>
            <person name="Lee D.H."/>
            <person name="Cha C.J."/>
        </authorList>
    </citation>
    <scope>NUCLEOTIDE SEQUENCE [LARGE SCALE GENOMIC DNA]</scope>
    <source>
        <strain evidence="10 11">KACC 19305</strain>
    </source>
</reference>
<name>A0ABS1JTB9_9BURK</name>
<keyword evidence="4" id="KW-0813">Transport</keyword>
<dbReference type="Pfam" id="PF02108">
    <property type="entry name" value="FliH"/>
    <property type="match status" value="1"/>
</dbReference>
<evidence type="ECO:0000256" key="8">
    <source>
        <dbReference type="SAM" id="MobiDB-lite"/>
    </source>
</evidence>
<dbReference type="PANTHER" id="PTHR34982:SF1">
    <property type="entry name" value="FLAGELLAR ASSEMBLY PROTEIN FLIH"/>
    <property type="match status" value="1"/>
</dbReference>
<dbReference type="RefSeq" id="WP_201692017.1">
    <property type="nucleotide sequence ID" value="NZ_JAEQND010000011.1"/>
</dbReference>
<dbReference type="EMBL" id="JAEQND010000011">
    <property type="protein sequence ID" value="MBL0427391.1"/>
    <property type="molecule type" value="Genomic_DNA"/>
</dbReference>
<feature type="domain" description="Flagellar assembly protein FliH/Type III secretion system HrpE" evidence="9">
    <location>
        <begin position="107"/>
        <end position="219"/>
    </location>
</feature>
<keyword evidence="7" id="KW-1006">Bacterial flagellum protein export</keyword>
<sequence length="244" mass="25605">MSSGSSNAAEVLRGIRFDSAPLRLGRARTGGASAPAAQALMDEAEEDQALRQAHAQALRQGREQGHEEGLRAGRAEGLREGRAQAAEEVRQAVQRALAQAEAQWVAEHERLRRIAQHAQAAVADLLWSAQDEMVVLCHETLCRVVGASAVQPAFVRAQLAHLLAQHGAPDVVLHVHPQDAELLQRPGSGAVPVIGDAQVALGGCILKSTSGALDARLDAILEACKAALLEARASSSQDSAGETA</sequence>
<evidence type="ECO:0000256" key="2">
    <source>
        <dbReference type="ARBA" id="ARBA00006602"/>
    </source>
</evidence>
<evidence type="ECO:0000313" key="10">
    <source>
        <dbReference type="EMBL" id="MBL0427391.1"/>
    </source>
</evidence>
<evidence type="ECO:0000256" key="3">
    <source>
        <dbReference type="ARBA" id="ARBA00016507"/>
    </source>
</evidence>
<evidence type="ECO:0000256" key="7">
    <source>
        <dbReference type="ARBA" id="ARBA00023225"/>
    </source>
</evidence>
<evidence type="ECO:0000256" key="6">
    <source>
        <dbReference type="ARBA" id="ARBA00022927"/>
    </source>
</evidence>
<dbReference type="InterPro" id="IPR051472">
    <property type="entry name" value="T3SS_Stator/FliH"/>
</dbReference>
<keyword evidence="11" id="KW-1185">Reference proteome</keyword>
<evidence type="ECO:0000256" key="5">
    <source>
        <dbReference type="ARBA" id="ARBA00022795"/>
    </source>
</evidence>
<evidence type="ECO:0000313" key="11">
    <source>
        <dbReference type="Proteomes" id="UP000622707"/>
    </source>
</evidence>
<comment type="similarity">
    <text evidence="2">Belongs to the FliH family.</text>
</comment>
<accession>A0ABS1JTB9</accession>
<protein>
    <recommendedName>
        <fullName evidence="3">Flagellar assembly protein FliH</fullName>
    </recommendedName>
</protein>
<comment type="function">
    <text evidence="1">Needed for flagellar regrowth and assembly.</text>
</comment>
<gene>
    <name evidence="10" type="ORF">JI746_19925</name>
</gene>
<evidence type="ECO:0000259" key="9">
    <source>
        <dbReference type="Pfam" id="PF02108"/>
    </source>
</evidence>
<proteinExistence type="inferred from homology"/>
<dbReference type="Proteomes" id="UP000622707">
    <property type="component" value="Unassembled WGS sequence"/>
</dbReference>
<dbReference type="InterPro" id="IPR018035">
    <property type="entry name" value="Flagellar_FliH/T3SS_HrpE"/>
</dbReference>
<keyword evidence="6" id="KW-0653">Protein transport</keyword>
<evidence type="ECO:0000256" key="4">
    <source>
        <dbReference type="ARBA" id="ARBA00022448"/>
    </source>
</evidence>